<dbReference type="FunFam" id="1.10.10.10:FF:000037">
    <property type="entry name" value="Heat stress transcription factor B-4"/>
    <property type="match status" value="1"/>
</dbReference>
<dbReference type="GO" id="GO:0005634">
    <property type="term" value="C:nucleus"/>
    <property type="evidence" value="ECO:0007669"/>
    <property type="project" value="UniProtKB-SubCell"/>
</dbReference>
<evidence type="ECO:0000313" key="12">
    <source>
        <dbReference type="EMBL" id="OAY67754.1"/>
    </source>
</evidence>
<evidence type="ECO:0000256" key="2">
    <source>
        <dbReference type="ARBA" id="ARBA00011233"/>
    </source>
</evidence>
<evidence type="ECO:0000259" key="11">
    <source>
        <dbReference type="SMART" id="SM00415"/>
    </source>
</evidence>
<dbReference type="STRING" id="4615.A0A199USM1"/>
<dbReference type="Gene3D" id="1.10.10.10">
    <property type="entry name" value="Winged helix-like DNA-binding domain superfamily/Winged helix DNA-binding domain"/>
    <property type="match status" value="1"/>
</dbReference>
<dbReference type="PANTHER" id="PTHR10015:SF337">
    <property type="entry name" value="HEAT STRESS TRANSCRIPTION FACTOR A-3"/>
    <property type="match status" value="1"/>
</dbReference>
<dbReference type="SUPFAM" id="SSF46785">
    <property type="entry name" value="Winged helix' DNA-binding domain"/>
    <property type="match status" value="1"/>
</dbReference>
<sequence>MEPSDKKPCPPATPTHSSSSSSSSSSALMGTRYRYLASTVDLPISSPSHFLAHPSSPSPLLPIKPKIEPPGDILEFPSFSPPSVPPTSLRGEAGEGEATDVPRPLEALQGTPIPPFLSKTYDIVDDSSLDPVVSWGPTGKSFVVWDPVEFARAVLPRHFKHNNFSSFVRQLNTYVESTVHRIGGDWSVGVGLVFLQGFRKIEADRWEFANEDFLKGSKGLLKNIIRRRSSQVQQVSTQIGSSELASPAVEGELHTLRREKHTLMQEVAKLKQEHITTIQQVGALNQRLQSAEEKQKQMVSFLAKLLKNPEFLARLKQQKEQKRIASPRPKRKFLKHQEVVCRDFLEAVTQQSGEDILEITAPASSYGLQELTGVLAETGEEFGTLFLESDAAAFKNENLESAQTDIGAQYSVSFPVDIDPDKALQSTVFPPSSRAGSDPTIADPKGKNVIDLKLDVASSVSEYLISFPEDSSFENTWSVGLGAGESFLSSDYTIWDSIGHDFQQLEVGAEPGTPWDLDLQALEEQLVSENSVHDDSPSHEKGNQKAVNRNTENMEP</sequence>
<name>A0A199USM1_ANACO</name>
<feature type="compositionally biased region" description="Basic and acidic residues" evidence="10">
    <location>
        <begin position="531"/>
        <end position="543"/>
    </location>
</feature>
<dbReference type="PRINTS" id="PR00056">
    <property type="entry name" value="HSFDOMAIN"/>
</dbReference>
<dbReference type="Pfam" id="PF00447">
    <property type="entry name" value="HSF_DNA-bind"/>
    <property type="match status" value="1"/>
</dbReference>
<evidence type="ECO:0000256" key="6">
    <source>
        <dbReference type="ARBA" id="ARBA00023125"/>
    </source>
</evidence>
<dbReference type="GO" id="GO:0006357">
    <property type="term" value="P:regulation of transcription by RNA polymerase II"/>
    <property type="evidence" value="ECO:0007669"/>
    <property type="project" value="TreeGrafter"/>
</dbReference>
<dbReference type="GO" id="GO:0003700">
    <property type="term" value="F:DNA-binding transcription factor activity"/>
    <property type="evidence" value="ECO:0007669"/>
    <property type="project" value="InterPro"/>
</dbReference>
<dbReference type="EMBL" id="LSRQ01005328">
    <property type="protein sequence ID" value="OAY67754.1"/>
    <property type="molecule type" value="Genomic_DNA"/>
</dbReference>
<feature type="non-terminal residue" evidence="12">
    <location>
        <position position="556"/>
    </location>
</feature>
<dbReference type="InterPro" id="IPR036388">
    <property type="entry name" value="WH-like_DNA-bd_sf"/>
</dbReference>
<dbReference type="AlphaFoldDB" id="A0A199USM1"/>
<dbReference type="GO" id="GO:0000978">
    <property type="term" value="F:RNA polymerase II cis-regulatory region sequence-specific DNA binding"/>
    <property type="evidence" value="ECO:0007669"/>
    <property type="project" value="TreeGrafter"/>
</dbReference>
<dbReference type="Proteomes" id="UP000092600">
    <property type="component" value="Unassembled WGS sequence"/>
</dbReference>
<dbReference type="InterPro" id="IPR036390">
    <property type="entry name" value="WH_DNA-bd_sf"/>
</dbReference>
<feature type="compositionally biased region" description="Polar residues" evidence="10">
    <location>
        <begin position="545"/>
        <end position="556"/>
    </location>
</feature>
<keyword evidence="6" id="KW-0238">DNA-binding</keyword>
<comment type="subcellular location">
    <subcellularLocation>
        <location evidence="1">Nucleus</location>
    </subcellularLocation>
</comment>
<keyword evidence="7" id="KW-0804">Transcription</keyword>
<evidence type="ECO:0000256" key="1">
    <source>
        <dbReference type="ARBA" id="ARBA00004123"/>
    </source>
</evidence>
<evidence type="ECO:0000256" key="7">
    <source>
        <dbReference type="ARBA" id="ARBA00023163"/>
    </source>
</evidence>
<dbReference type="SMART" id="SM00415">
    <property type="entry name" value="HSF"/>
    <property type="match status" value="1"/>
</dbReference>
<dbReference type="GO" id="GO:0034605">
    <property type="term" value="P:cellular response to heat"/>
    <property type="evidence" value="ECO:0007669"/>
    <property type="project" value="TreeGrafter"/>
</dbReference>
<evidence type="ECO:0000313" key="13">
    <source>
        <dbReference type="Proteomes" id="UP000092600"/>
    </source>
</evidence>
<keyword evidence="4" id="KW-0805">Transcription regulation</keyword>
<evidence type="ECO:0000256" key="3">
    <source>
        <dbReference type="ARBA" id="ARBA00022553"/>
    </source>
</evidence>
<evidence type="ECO:0000256" key="10">
    <source>
        <dbReference type="SAM" id="MobiDB-lite"/>
    </source>
</evidence>
<gene>
    <name evidence="12" type="ORF">ACMD2_27066</name>
</gene>
<comment type="caution">
    <text evidence="12">The sequence shown here is derived from an EMBL/GenBank/DDBJ whole genome shotgun (WGS) entry which is preliminary data.</text>
</comment>
<feature type="region of interest" description="Disordered" evidence="10">
    <location>
        <begin position="526"/>
        <end position="556"/>
    </location>
</feature>
<organism evidence="12 13">
    <name type="scientific">Ananas comosus</name>
    <name type="common">Pineapple</name>
    <name type="synonym">Ananas ananas</name>
    <dbReference type="NCBI Taxonomy" id="4615"/>
    <lineage>
        <taxon>Eukaryota</taxon>
        <taxon>Viridiplantae</taxon>
        <taxon>Streptophyta</taxon>
        <taxon>Embryophyta</taxon>
        <taxon>Tracheophyta</taxon>
        <taxon>Spermatophyta</taxon>
        <taxon>Magnoliopsida</taxon>
        <taxon>Liliopsida</taxon>
        <taxon>Poales</taxon>
        <taxon>Bromeliaceae</taxon>
        <taxon>Bromelioideae</taxon>
        <taxon>Ananas</taxon>
    </lineage>
</organism>
<accession>A0A199USM1</accession>
<protein>
    <submittedName>
        <fullName evidence="12">Heat stress transcription factor A-3</fullName>
    </submittedName>
</protein>
<evidence type="ECO:0000256" key="4">
    <source>
        <dbReference type="ARBA" id="ARBA00023015"/>
    </source>
</evidence>
<evidence type="ECO:0000256" key="8">
    <source>
        <dbReference type="ARBA" id="ARBA00023242"/>
    </source>
</evidence>
<feature type="domain" description="HSF-type DNA-binding" evidence="11">
    <location>
        <begin position="112"/>
        <end position="227"/>
    </location>
</feature>
<keyword evidence="8" id="KW-0539">Nucleus</keyword>
<proteinExistence type="inferred from homology"/>
<reference evidence="12 13" key="1">
    <citation type="journal article" date="2016" name="DNA Res.">
        <title>The draft genome of MD-2 pineapple using hybrid error correction of long reads.</title>
        <authorList>
            <person name="Redwan R.M."/>
            <person name="Saidin A."/>
            <person name="Kumar S.V."/>
        </authorList>
    </citation>
    <scope>NUCLEOTIDE SEQUENCE [LARGE SCALE GENOMIC DNA]</scope>
    <source>
        <strain evidence="13">cv. MD2</strain>
        <tissue evidence="12">Leaf</tissue>
    </source>
</reference>
<keyword evidence="3" id="KW-0597">Phosphoprotein</keyword>
<dbReference type="PANTHER" id="PTHR10015">
    <property type="entry name" value="HEAT SHOCK TRANSCRIPTION FACTOR"/>
    <property type="match status" value="1"/>
</dbReference>
<comment type="similarity">
    <text evidence="9">Belongs to the HSF family.</text>
</comment>
<comment type="subunit">
    <text evidence="2">Homotrimer.</text>
</comment>
<evidence type="ECO:0000256" key="9">
    <source>
        <dbReference type="RuleBase" id="RU004020"/>
    </source>
</evidence>
<feature type="region of interest" description="Disordered" evidence="10">
    <location>
        <begin position="72"/>
        <end position="98"/>
    </location>
</feature>
<evidence type="ECO:0000256" key="5">
    <source>
        <dbReference type="ARBA" id="ARBA00023016"/>
    </source>
</evidence>
<feature type="compositionally biased region" description="Low complexity" evidence="10">
    <location>
        <begin position="17"/>
        <end position="26"/>
    </location>
</feature>
<dbReference type="InterPro" id="IPR000232">
    <property type="entry name" value="HSF_DNA-bd"/>
</dbReference>
<keyword evidence="5" id="KW-0346">Stress response</keyword>
<feature type="region of interest" description="Disordered" evidence="10">
    <location>
        <begin position="1"/>
        <end position="28"/>
    </location>
</feature>